<dbReference type="SMART" id="SM00953">
    <property type="entry name" value="RES"/>
    <property type="match status" value="1"/>
</dbReference>
<dbReference type="EMBL" id="JAZEIP010000002">
    <property type="protein sequence ID" value="MEE4038842.1"/>
    <property type="molecule type" value="Genomic_DNA"/>
</dbReference>
<keyword evidence="3" id="KW-1185">Reference proteome</keyword>
<evidence type="ECO:0000313" key="3">
    <source>
        <dbReference type="Proteomes" id="UP001343600"/>
    </source>
</evidence>
<feature type="domain" description="RES" evidence="1">
    <location>
        <begin position="199"/>
        <end position="351"/>
    </location>
</feature>
<accession>A0ABU7N1P9</accession>
<dbReference type="InterPro" id="IPR014914">
    <property type="entry name" value="RES_dom"/>
</dbReference>
<gene>
    <name evidence="2" type="ORF">V2I87_01935</name>
</gene>
<dbReference type="Pfam" id="PF08808">
    <property type="entry name" value="RES"/>
    <property type="match status" value="1"/>
</dbReference>
<dbReference type="Proteomes" id="UP001343600">
    <property type="component" value="Unassembled WGS sequence"/>
</dbReference>
<dbReference type="InterPro" id="IPR041206">
    <property type="entry name" value="HEPN/RES_NTD1"/>
</dbReference>
<evidence type="ECO:0000313" key="2">
    <source>
        <dbReference type="EMBL" id="MEE4038842.1"/>
    </source>
</evidence>
<dbReference type="RefSeq" id="WP_330512515.1">
    <property type="nucleotide sequence ID" value="NZ_JAZEIH010000002.1"/>
</dbReference>
<dbReference type="Pfam" id="PF18870">
    <property type="entry name" value="HEPN_RES_NTD1"/>
    <property type="match status" value="1"/>
</dbReference>
<reference evidence="2 3" key="1">
    <citation type="submission" date="2024-01" db="EMBL/GenBank/DDBJ databases">
        <title>Characterization of Pseudomonas viridiflava in Georgia, USA.</title>
        <authorList>
            <person name="Zhao M."/>
            <person name="Dutta B."/>
        </authorList>
    </citation>
    <scope>NUCLEOTIDE SEQUENCE [LARGE SCALE GENOMIC DNA]</scope>
    <source>
        <strain evidence="2 3">21GA0539</strain>
    </source>
</reference>
<organism evidence="2 3">
    <name type="scientific">Pseudomonas viridiflava</name>
    <name type="common">Phytomonas viridiflava</name>
    <dbReference type="NCBI Taxonomy" id="33069"/>
    <lineage>
        <taxon>Bacteria</taxon>
        <taxon>Pseudomonadati</taxon>
        <taxon>Pseudomonadota</taxon>
        <taxon>Gammaproteobacteria</taxon>
        <taxon>Pseudomonadales</taxon>
        <taxon>Pseudomonadaceae</taxon>
        <taxon>Pseudomonas</taxon>
    </lineage>
</organism>
<comment type="caution">
    <text evidence="2">The sequence shown here is derived from an EMBL/GenBank/DDBJ whole genome shotgun (WGS) entry which is preliminary data.</text>
</comment>
<proteinExistence type="predicted"/>
<protein>
    <submittedName>
        <fullName evidence="2">HEPN-associated N-terminal domain-containing protein</fullName>
    </submittedName>
</protein>
<sequence length="378" mass="42661">MDRVCSGCVGDRDIKRWIAGTSGGRGCDYCGGYTSPTVPLNDLCEYLESGLGRYYGVAVDQLPWNGREGGYQGRTWSTEELLFDRVGLDLPRDYEGRLQQAISWGLSDEVWCDYDWMRLDEDKAMQMAWNGFCDLVKHQRRFFFHHMGGDREDLDSFSSLDILGAVAHLVENSGMVRVQAPGLRLYRARPNFANRSPTAGDFGPPPRHVCQSNRMNPAGVPMFYGALDPRTAVKEVREATSRVGYFITEKPLTILDLTKVPPIPGFFSDTSRNRRLHLQFIHYFIHDIMQPVARDDRIHTDYVPSQVVTEFLREHKFEAGSLDGIMYGSVAAPGKRNLVLFLETLEPPRKIWGNTPTLPLRFLRAKLVSADGGTSRGS</sequence>
<evidence type="ECO:0000259" key="1">
    <source>
        <dbReference type="SMART" id="SM00953"/>
    </source>
</evidence>
<name>A0ABU7N1P9_PSEVI</name>